<evidence type="ECO:0000256" key="3">
    <source>
        <dbReference type="ARBA" id="ARBA00022576"/>
    </source>
</evidence>
<dbReference type="GO" id="GO:0052654">
    <property type="term" value="F:L-leucine-2-oxoglutarate transaminase activity"/>
    <property type="evidence" value="ECO:0007669"/>
    <property type="project" value="RHEA"/>
</dbReference>
<dbReference type="Gene3D" id="3.20.10.10">
    <property type="entry name" value="D-amino Acid Aminotransferase, subunit A, domain 2"/>
    <property type="match status" value="1"/>
</dbReference>
<keyword evidence="5 11" id="KW-0808">Transferase</keyword>
<organism evidence="12 13">
    <name type="scientific">Diaporthe helianthi</name>
    <dbReference type="NCBI Taxonomy" id="158607"/>
    <lineage>
        <taxon>Eukaryota</taxon>
        <taxon>Fungi</taxon>
        <taxon>Dikarya</taxon>
        <taxon>Ascomycota</taxon>
        <taxon>Pezizomycotina</taxon>
        <taxon>Sordariomycetes</taxon>
        <taxon>Sordariomycetidae</taxon>
        <taxon>Diaporthales</taxon>
        <taxon>Diaporthaceae</taxon>
        <taxon>Diaporthe</taxon>
    </lineage>
</organism>
<dbReference type="PROSITE" id="PS00770">
    <property type="entry name" value="AA_TRANSFER_CLASS_4"/>
    <property type="match status" value="1"/>
</dbReference>
<evidence type="ECO:0000256" key="9">
    <source>
        <dbReference type="RuleBase" id="RU004106"/>
    </source>
</evidence>
<evidence type="ECO:0000256" key="1">
    <source>
        <dbReference type="ARBA" id="ARBA00001933"/>
    </source>
</evidence>
<evidence type="ECO:0000256" key="4">
    <source>
        <dbReference type="ARBA" id="ARBA00022605"/>
    </source>
</evidence>
<dbReference type="EMBL" id="MAVT02000575">
    <property type="protein sequence ID" value="POS74799.1"/>
    <property type="molecule type" value="Genomic_DNA"/>
</dbReference>
<dbReference type="CDD" id="cd01557">
    <property type="entry name" value="BCAT_beta_family"/>
    <property type="match status" value="1"/>
</dbReference>
<dbReference type="InterPro" id="IPR043132">
    <property type="entry name" value="BCAT-like_C"/>
</dbReference>
<evidence type="ECO:0000256" key="11">
    <source>
        <dbReference type="RuleBase" id="RU004517"/>
    </source>
</evidence>
<dbReference type="InterPro" id="IPR001544">
    <property type="entry name" value="Aminotrans_IV"/>
</dbReference>
<dbReference type="GO" id="GO:0009098">
    <property type="term" value="P:L-leucine biosynthetic process"/>
    <property type="evidence" value="ECO:0007669"/>
    <property type="project" value="TreeGrafter"/>
</dbReference>
<name>A0A2P5HX29_DIAHE</name>
<dbReference type="InterPro" id="IPR018300">
    <property type="entry name" value="Aminotrans_IV_CS"/>
</dbReference>
<comment type="catalytic activity">
    <reaction evidence="11">
        <text>L-valine + 2-oxoglutarate = 3-methyl-2-oxobutanoate + L-glutamate</text>
        <dbReference type="Rhea" id="RHEA:24813"/>
        <dbReference type="ChEBI" id="CHEBI:11851"/>
        <dbReference type="ChEBI" id="CHEBI:16810"/>
        <dbReference type="ChEBI" id="CHEBI:29985"/>
        <dbReference type="ChEBI" id="CHEBI:57762"/>
        <dbReference type="EC" id="2.6.1.42"/>
    </reaction>
</comment>
<comment type="catalytic activity">
    <reaction evidence="11">
        <text>L-leucine + 2-oxoglutarate = 4-methyl-2-oxopentanoate + L-glutamate</text>
        <dbReference type="Rhea" id="RHEA:18321"/>
        <dbReference type="ChEBI" id="CHEBI:16810"/>
        <dbReference type="ChEBI" id="CHEBI:17865"/>
        <dbReference type="ChEBI" id="CHEBI:29985"/>
        <dbReference type="ChEBI" id="CHEBI:57427"/>
        <dbReference type="EC" id="2.6.1.42"/>
    </reaction>
</comment>
<dbReference type="PIRSF" id="PIRSF006468">
    <property type="entry name" value="BCAT1"/>
    <property type="match status" value="1"/>
</dbReference>
<comment type="cofactor">
    <cofactor evidence="1 10">
        <name>pyridoxal 5'-phosphate</name>
        <dbReference type="ChEBI" id="CHEBI:597326"/>
    </cofactor>
</comment>
<dbReference type="PANTHER" id="PTHR11825:SF44">
    <property type="entry name" value="BRANCHED-CHAIN-AMINO-ACID AMINOTRANSFERASE"/>
    <property type="match status" value="1"/>
</dbReference>
<dbReference type="NCBIfam" id="NF009897">
    <property type="entry name" value="PRK13357.1"/>
    <property type="match status" value="1"/>
</dbReference>
<sequence>MARLLGATTPRAISASVRTRPRFQHHHARTVGTAASQGLGLEPDVLSEYPGLDASKLTIAKNKNPKQLLRKEDLIFGRDFTDHMLTAEWTAATGWAAPAIIPFQKICLEPQTTVFHYGIECFEGQKAYRARDGSLRLFRADMNAARLNKSTARLALPQVDPEQLQKLIRSLVALEDRFIPSERGYSLYLRTNVIGTQPSLGIGPSLSALLFCIACPVGPYYPTGFKAVKLEATGESVRAWPGGVGDKKLGANYGPCILPQLMAQKRGFQQNLWLFGAEEQVTEVGAMNFFAVLRDAKGRRELVTPPLDGTILEGITRNSVLALARERLVPEGWEVSERVCTMAELASAAADGRLEEAFGVGTAAVVSPIRSIDWKGITVNCGLDADQEAGDTAIRLKNWIEEIQYGEVDHPWSTPV</sequence>
<protein>
    <recommendedName>
        <fullName evidence="11">Branched-chain-amino-acid aminotransferase</fullName>
        <ecNumber evidence="11">2.6.1.42</ecNumber>
    </recommendedName>
</protein>
<comment type="similarity">
    <text evidence="2 9">Belongs to the class-IV pyridoxal-phosphate-dependent aminotransferase family.</text>
</comment>
<dbReference type="GO" id="GO:0005739">
    <property type="term" value="C:mitochondrion"/>
    <property type="evidence" value="ECO:0007669"/>
    <property type="project" value="TreeGrafter"/>
</dbReference>
<evidence type="ECO:0000256" key="10">
    <source>
        <dbReference type="RuleBase" id="RU004516"/>
    </source>
</evidence>
<dbReference type="STRING" id="158607.A0A2P5HX29"/>
<dbReference type="NCBIfam" id="TIGR01123">
    <property type="entry name" value="ilvE_II"/>
    <property type="match status" value="1"/>
</dbReference>
<proteinExistence type="inferred from homology"/>
<reference evidence="12" key="1">
    <citation type="submission" date="2017-09" db="EMBL/GenBank/DDBJ databases">
        <title>Polyketide synthases of a Diaporthe helianthi virulent isolate.</title>
        <authorList>
            <person name="Baroncelli R."/>
        </authorList>
    </citation>
    <scope>NUCLEOTIDE SEQUENCE [LARGE SCALE GENOMIC DNA]</scope>
    <source>
        <strain evidence="12">7/96</strain>
    </source>
</reference>
<dbReference type="InterPro" id="IPR033939">
    <property type="entry name" value="BCAT_family"/>
</dbReference>
<gene>
    <name evidence="12" type="ORF">DHEL01_v206813</name>
</gene>
<keyword evidence="4 11" id="KW-0028">Amino-acid biosynthesis</keyword>
<evidence type="ECO:0000256" key="5">
    <source>
        <dbReference type="ARBA" id="ARBA00022679"/>
    </source>
</evidence>
<comment type="catalytic activity">
    <reaction evidence="11">
        <text>L-isoleucine + 2-oxoglutarate = (S)-3-methyl-2-oxopentanoate + L-glutamate</text>
        <dbReference type="Rhea" id="RHEA:24801"/>
        <dbReference type="ChEBI" id="CHEBI:16810"/>
        <dbReference type="ChEBI" id="CHEBI:29985"/>
        <dbReference type="ChEBI" id="CHEBI:35146"/>
        <dbReference type="ChEBI" id="CHEBI:58045"/>
        <dbReference type="EC" id="2.6.1.42"/>
    </reaction>
</comment>
<dbReference type="Proteomes" id="UP000094444">
    <property type="component" value="Unassembled WGS sequence"/>
</dbReference>
<evidence type="ECO:0000313" key="12">
    <source>
        <dbReference type="EMBL" id="POS74799.1"/>
    </source>
</evidence>
<dbReference type="Gene3D" id="3.30.470.10">
    <property type="match status" value="1"/>
</dbReference>
<dbReference type="InterPro" id="IPR036038">
    <property type="entry name" value="Aminotransferase-like"/>
</dbReference>
<evidence type="ECO:0000256" key="8">
    <source>
        <dbReference type="PIRSR" id="PIRSR006468-1"/>
    </source>
</evidence>
<dbReference type="FunCoup" id="A0A2P5HX29">
    <property type="interactions" value="683"/>
</dbReference>
<dbReference type="InterPro" id="IPR043131">
    <property type="entry name" value="BCAT-like_N"/>
</dbReference>
<keyword evidence="7 11" id="KW-0100">Branched-chain amino acid biosynthesis</keyword>
<dbReference type="AlphaFoldDB" id="A0A2P5HX29"/>
<keyword evidence="3 11" id="KW-0032">Aminotransferase</keyword>
<evidence type="ECO:0000256" key="6">
    <source>
        <dbReference type="ARBA" id="ARBA00022898"/>
    </source>
</evidence>
<dbReference type="InterPro" id="IPR005786">
    <property type="entry name" value="B_amino_transII"/>
</dbReference>
<dbReference type="FunFam" id="3.20.10.10:FF:000004">
    <property type="entry name" value="Branched-chain-amino-acid aminotransferase"/>
    <property type="match status" value="1"/>
</dbReference>
<keyword evidence="13" id="KW-1185">Reference proteome</keyword>
<dbReference type="GO" id="GO:0009099">
    <property type="term" value="P:L-valine biosynthetic process"/>
    <property type="evidence" value="ECO:0007669"/>
    <property type="project" value="TreeGrafter"/>
</dbReference>
<dbReference type="GO" id="GO:0052656">
    <property type="term" value="F:L-isoleucine-2-oxoglutarate transaminase activity"/>
    <property type="evidence" value="ECO:0007669"/>
    <property type="project" value="RHEA"/>
</dbReference>
<feature type="modified residue" description="N6-(pyridoxal phosphate)lysine" evidence="8">
    <location>
        <position position="248"/>
    </location>
</feature>
<dbReference type="GO" id="GO:0052655">
    <property type="term" value="F:L-valine-2-oxoglutarate transaminase activity"/>
    <property type="evidence" value="ECO:0007669"/>
    <property type="project" value="RHEA"/>
</dbReference>
<dbReference type="PANTHER" id="PTHR11825">
    <property type="entry name" value="SUBGROUP IIII AMINOTRANSFERASE"/>
    <property type="match status" value="1"/>
</dbReference>
<dbReference type="Pfam" id="PF01063">
    <property type="entry name" value="Aminotran_4"/>
    <property type="match status" value="1"/>
</dbReference>
<evidence type="ECO:0000256" key="7">
    <source>
        <dbReference type="ARBA" id="ARBA00023304"/>
    </source>
</evidence>
<keyword evidence="6 10" id="KW-0663">Pyridoxal phosphate</keyword>
<evidence type="ECO:0000313" key="13">
    <source>
        <dbReference type="Proteomes" id="UP000094444"/>
    </source>
</evidence>
<dbReference type="EC" id="2.6.1.42" evidence="11"/>
<dbReference type="InParanoid" id="A0A2P5HX29"/>
<accession>A0A2P5HX29</accession>
<comment type="caution">
    <text evidence="12">The sequence shown here is derived from an EMBL/GenBank/DDBJ whole genome shotgun (WGS) entry which is preliminary data.</text>
</comment>
<dbReference type="OrthoDB" id="1732691at2759"/>
<dbReference type="SUPFAM" id="SSF56752">
    <property type="entry name" value="D-aminoacid aminotransferase-like PLP-dependent enzymes"/>
    <property type="match status" value="1"/>
</dbReference>
<evidence type="ECO:0000256" key="2">
    <source>
        <dbReference type="ARBA" id="ARBA00009320"/>
    </source>
</evidence>